<proteinExistence type="predicted"/>
<protein>
    <recommendedName>
        <fullName evidence="4">Phage-Barnase-EndoU-ColicinE5/D-RelE like nuclease 3 domain-containing protein</fullName>
    </recommendedName>
</protein>
<dbReference type="AlphaFoldDB" id="A0A839SZ84"/>
<feature type="compositionally biased region" description="Polar residues" evidence="1">
    <location>
        <begin position="72"/>
        <end position="81"/>
    </location>
</feature>
<reference evidence="2 3" key="1">
    <citation type="submission" date="2020-08" db="EMBL/GenBank/DDBJ databases">
        <title>Genomic Encyclopedia of Type Strains, Phase III (KMG-III): the genomes of soil and plant-associated and newly described type strains.</title>
        <authorList>
            <person name="Whitman W."/>
        </authorList>
    </citation>
    <scope>NUCLEOTIDE SEQUENCE [LARGE SCALE GENOMIC DNA]</scope>
    <source>
        <strain evidence="2 3">CECT 8803</strain>
    </source>
</reference>
<name>A0A839SZ84_9PROT</name>
<gene>
    <name evidence="2" type="ORF">FHR98_003296</name>
</gene>
<evidence type="ECO:0000313" key="2">
    <source>
        <dbReference type="EMBL" id="MBB3066980.1"/>
    </source>
</evidence>
<evidence type="ECO:0008006" key="4">
    <source>
        <dbReference type="Google" id="ProtNLM"/>
    </source>
</evidence>
<dbReference type="Proteomes" id="UP000581135">
    <property type="component" value="Unassembled WGS sequence"/>
</dbReference>
<sequence>MAFLNARLPDTDEDDLLEAEGLISAAETTLAEQSANADDPLTAKLIATRAEEAKAMMAALAGEKAIREESVPSPSFETVTASPPPDEGSSTRRHNPHPEERRSLVSKGGDAGSSGAGSPSQAAAKPQDDPVKADPPADFDAVRNEAPAQADLEAVKAEASSQSFQEERQRLLNQPIPDTQALVALEKQHDEGLDALLQDLEAQGVAPPEPEFRRLEGADALGGLILDLLPGIGELRSAEDAVESFEATAKSLEEGDMLGAAFNGAMTLLDGLGTVPVAGKAAKIAGLGVKGLASSFLGIAARQATRNPERHAKEFSDWAGEMIETGRASSKARVVPAGRLSPEVKGFLEEKGIEITTDAIVASDQRILRMLRDSKTAGGRALPQEMIRKMPDALANPKAVLFDKADKARNGNNRLLYVVEIPGEDSKSAKFVVDIEFSTKTRNGRTVQPTVISAGRVPSDSLTDEGLFDIIQGGLD</sequence>
<evidence type="ECO:0000313" key="3">
    <source>
        <dbReference type="Proteomes" id="UP000581135"/>
    </source>
</evidence>
<organism evidence="2 3">
    <name type="scientific">Limibacillus halophilus</name>
    <dbReference type="NCBI Taxonomy" id="1579333"/>
    <lineage>
        <taxon>Bacteria</taxon>
        <taxon>Pseudomonadati</taxon>
        <taxon>Pseudomonadota</taxon>
        <taxon>Alphaproteobacteria</taxon>
        <taxon>Rhodospirillales</taxon>
        <taxon>Rhodovibrionaceae</taxon>
        <taxon>Limibacillus</taxon>
    </lineage>
</organism>
<accession>A0A839SZ84</accession>
<feature type="compositionally biased region" description="Low complexity" evidence="1">
    <location>
        <begin position="116"/>
        <end position="125"/>
    </location>
</feature>
<comment type="caution">
    <text evidence="2">The sequence shown here is derived from an EMBL/GenBank/DDBJ whole genome shotgun (WGS) entry which is preliminary data.</text>
</comment>
<keyword evidence="3" id="KW-1185">Reference proteome</keyword>
<feature type="region of interest" description="Disordered" evidence="1">
    <location>
        <begin position="65"/>
        <end position="139"/>
    </location>
</feature>
<evidence type="ECO:0000256" key="1">
    <source>
        <dbReference type="SAM" id="MobiDB-lite"/>
    </source>
</evidence>
<dbReference type="EMBL" id="JACHXA010000012">
    <property type="protein sequence ID" value="MBB3066980.1"/>
    <property type="molecule type" value="Genomic_DNA"/>
</dbReference>